<evidence type="ECO:0000259" key="3">
    <source>
        <dbReference type="Pfam" id="PF07742"/>
    </source>
</evidence>
<name>A0AAD9CXP9_PAPLA</name>
<dbReference type="InterPro" id="IPR036054">
    <property type="entry name" value="BTG-like_sf"/>
</dbReference>
<comment type="similarity">
    <text evidence="1">Belongs to the BTG family.</text>
</comment>
<dbReference type="SUPFAM" id="SSF160696">
    <property type="entry name" value="BTG domain-like"/>
    <property type="match status" value="1"/>
</dbReference>
<gene>
    <name evidence="4" type="ORF">DB88DRAFT_466565</name>
</gene>
<accession>A0AAD9CXP9</accession>
<sequence length="478" mass="50675">MPPPPDGLDQKLQALDLSPHNSPALSHRTAPSIHSLDLDLTLSTAVSHLINHLLQPLNRLYPAQTISDLRLHLTNLLTELYAPTWNTAQPQLGSGFRSLICTRHLGLPRVLRQAAKEAGVDEVVWRKALGKRPEEDPEGRYRDEWEAWCDPGTVVWRDGGWEWEDPEFDPFKAVKGKYQIIWSSSSSPKPAPPTVRDAVPTPSRPSHAIPIRAPVPLPAVFAIPPTPATGDATAVEAPLLPSVAISRSPSPSASDASSGYRSGSPTTKNQSRTSSNPTSISSRGSHRGTGSTSSNGSSESETSAQQLLTPKSRPPSVDPFASDKSNKSVTPTQRGRDSSPPNVRDPATSTPTVTPYDGGNVTVLGGGVKLGGISRPSSVMSVGRNGNDRSRSPSISLASRALTSALGPNGQPTGRKTRTRRRIMPTYLGHLGQPGVGGPMGAFVPAIQPGWQGVGVGMAPPPISAMTRPLGQPRVTTI</sequence>
<dbReference type="Pfam" id="PF07742">
    <property type="entry name" value="BTG"/>
    <property type="match status" value="1"/>
</dbReference>
<protein>
    <recommendedName>
        <fullName evidence="3">Anti-proliferative protein domain-containing protein</fullName>
    </recommendedName>
</protein>
<reference evidence="4" key="1">
    <citation type="submission" date="2023-02" db="EMBL/GenBank/DDBJ databases">
        <title>Identification and recombinant expression of a fungal hydrolase from Papiliotrema laurentii that hydrolyzes apple cutin and clears colloidal polyester polyurethane.</title>
        <authorList>
            <consortium name="DOE Joint Genome Institute"/>
            <person name="Roman V.A."/>
            <person name="Bojanowski C."/>
            <person name="Crable B.R."/>
            <person name="Wagner D.N."/>
            <person name="Hung C.S."/>
            <person name="Nadeau L.J."/>
            <person name="Schratz L."/>
            <person name="Haridas S."/>
            <person name="Pangilinan J."/>
            <person name="Lipzen A."/>
            <person name="Na H."/>
            <person name="Yan M."/>
            <person name="Ng V."/>
            <person name="Grigoriev I.V."/>
            <person name="Spatafora J.W."/>
            <person name="Barlow D."/>
            <person name="Biffinger J."/>
            <person name="Kelley-Loughnane N."/>
            <person name="Varaljay V.A."/>
            <person name="Crookes-Goodson W.J."/>
        </authorList>
    </citation>
    <scope>NUCLEOTIDE SEQUENCE</scope>
    <source>
        <strain evidence="4">5307AH</strain>
    </source>
</reference>
<evidence type="ECO:0000313" key="5">
    <source>
        <dbReference type="Proteomes" id="UP001182556"/>
    </source>
</evidence>
<dbReference type="PANTHER" id="PTHR22978:SF22">
    <property type="entry name" value="BTG FAMILY PROTEIN"/>
    <property type="match status" value="1"/>
</dbReference>
<organism evidence="4 5">
    <name type="scientific">Papiliotrema laurentii</name>
    <name type="common">Cryptococcus laurentii</name>
    <dbReference type="NCBI Taxonomy" id="5418"/>
    <lineage>
        <taxon>Eukaryota</taxon>
        <taxon>Fungi</taxon>
        <taxon>Dikarya</taxon>
        <taxon>Basidiomycota</taxon>
        <taxon>Agaricomycotina</taxon>
        <taxon>Tremellomycetes</taxon>
        <taxon>Tremellales</taxon>
        <taxon>Rhynchogastremaceae</taxon>
        <taxon>Papiliotrema</taxon>
    </lineage>
</organism>
<evidence type="ECO:0000256" key="2">
    <source>
        <dbReference type="SAM" id="MobiDB-lite"/>
    </source>
</evidence>
<dbReference type="InterPro" id="IPR002087">
    <property type="entry name" value="Anti_prolifrtn"/>
</dbReference>
<dbReference type="GO" id="GO:0005634">
    <property type="term" value="C:nucleus"/>
    <property type="evidence" value="ECO:0007669"/>
    <property type="project" value="TreeGrafter"/>
</dbReference>
<evidence type="ECO:0000313" key="4">
    <source>
        <dbReference type="EMBL" id="KAK1922568.1"/>
    </source>
</evidence>
<keyword evidence="5" id="KW-1185">Reference proteome</keyword>
<dbReference type="EMBL" id="JAODAN010000008">
    <property type="protein sequence ID" value="KAK1922568.1"/>
    <property type="molecule type" value="Genomic_DNA"/>
</dbReference>
<dbReference type="AlphaFoldDB" id="A0AAD9CXP9"/>
<feature type="region of interest" description="Disordered" evidence="2">
    <location>
        <begin position="183"/>
        <end position="210"/>
    </location>
</feature>
<evidence type="ECO:0000256" key="1">
    <source>
        <dbReference type="ARBA" id="ARBA00007989"/>
    </source>
</evidence>
<comment type="caution">
    <text evidence="4">The sequence shown here is derived from an EMBL/GenBank/DDBJ whole genome shotgun (WGS) entry which is preliminary data.</text>
</comment>
<feature type="domain" description="Anti-proliferative protein" evidence="3">
    <location>
        <begin position="44"/>
        <end position="159"/>
    </location>
</feature>
<dbReference type="GO" id="GO:0005737">
    <property type="term" value="C:cytoplasm"/>
    <property type="evidence" value="ECO:0007669"/>
    <property type="project" value="TreeGrafter"/>
</dbReference>
<proteinExistence type="inferred from homology"/>
<dbReference type="Proteomes" id="UP001182556">
    <property type="component" value="Unassembled WGS sequence"/>
</dbReference>
<dbReference type="PANTHER" id="PTHR22978">
    <property type="entry name" value="B-CELL TRANSLOCATION GENE"/>
    <property type="match status" value="1"/>
</dbReference>
<feature type="compositionally biased region" description="Low complexity" evidence="2">
    <location>
        <begin position="244"/>
        <end position="303"/>
    </location>
</feature>
<feature type="region of interest" description="Disordered" evidence="2">
    <location>
        <begin position="244"/>
        <end position="420"/>
    </location>
</feature>
<dbReference type="InterPro" id="IPR033332">
    <property type="entry name" value="BTG"/>
</dbReference>
<dbReference type="Gene3D" id="3.90.640.90">
    <property type="entry name" value="Anti-proliferative protein, N-terminal domain"/>
    <property type="match status" value="1"/>
</dbReference>